<sequence>MDFGDLNNKSLKMRSSFVPDQSDNQRSGNISKEQIQEVLQEVIADNKSFDISRVSLSFGDRNIIHEVIKRIIKRSSIRICGSRLIAAVIELCNGCVQPIGSKRVERSLAIPGALKGFIKTLVDKCCIHGCSIDDMRIFCCQ</sequence>
<dbReference type="PRINTS" id="PR00276">
    <property type="entry name" value="INSULINFAMLY"/>
</dbReference>
<proteinExistence type="inferred from homology"/>
<dbReference type="SUPFAM" id="SSF56994">
    <property type="entry name" value="Insulin-like"/>
    <property type="match status" value="1"/>
</dbReference>
<dbReference type="GO" id="GO:0005576">
    <property type="term" value="C:extracellular region"/>
    <property type="evidence" value="ECO:0007669"/>
    <property type="project" value="InterPro"/>
</dbReference>
<dbReference type="EnsemblMetazoa" id="OVOC9862.2">
    <property type="protein sequence ID" value="OVOC9862.2"/>
    <property type="gene ID" value="WBGene00246671"/>
</dbReference>
<keyword evidence="2" id="KW-0732">Signal</keyword>
<protein>
    <submittedName>
        <fullName evidence="4">IlGF domain-containing protein</fullName>
    </submittedName>
</protein>
<reference evidence="5" key="1">
    <citation type="submission" date="2013-10" db="EMBL/GenBank/DDBJ databases">
        <title>Genome sequencing of Onchocerca volvulus.</title>
        <authorList>
            <person name="Cotton J."/>
            <person name="Tsai J."/>
            <person name="Stanley E."/>
            <person name="Tracey A."/>
            <person name="Holroyd N."/>
            <person name="Lustigman S."/>
            <person name="Berriman M."/>
        </authorList>
    </citation>
    <scope>NUCLEOTIDE SEQUENCE</scope>
</reference>
<evidence type="ECO:0000259" key="3">
    <source>
        <dbReference type="SMART" id="SM00078"/>
    </source>
</evidence>
<evidence type="ECO:0000256" key="1">
    <source>
        <dbReference type="ARBA" id="ARBA00009034"/>
    </source>
</evidence>
<dbReference type="InterPro" id="IPR016179">
    <property type="entry name" value="Insulin-like"/>
</dbReference>
<dbReference type="InterPro" id="IPR036438">
    <property type="entry name" value="Insulin-like_sf"/>
</dbReference>
<dbReference type="AlphaFoldDB" id="A0A2K6WMR6"/>
<dbReference type="EMBL" id="CMVM020000300">
    <property type="status" value="NOT_ANNOTATED_CDS"/>
    <property type="molecule type" value="Genomic_DNA"/>
</dbReference>
<dbReference type="InterPro" id="IPR022352">
    <property type="entry name" value="Ins/IGF/rlx"/>
</dbReference>
<dbReference type="Proteomes" id="UP000024404">
    <property type="component" value="Unassembled WGS sequence"/>
</dbReference>
<name>A0A2K6WMR6_ONCVO</name>
<accession>A0A2K6WMR6</accession>
<dbReference type="InterPro" id="IPR022353">
    <property type="entry name" value="Insulin_CS"/>
</dbReference>
<dbReference type="SMART" id="SM00078">
    <property type="entry name" value="IlGF"/>
    <property type="match status" value="1"/>
</dbReference>
<dbReference type="Gene3D" id="1.10.100.10">
    <property type="entry name" value="Insulin-like"/>
    <property type="match status" value="1"/>
</dbReference>
<evidence type="ECO:0000256" key="2">
    <source>
        <dbReference type="ARBA" id="ARBA00022729"/>
    </source>
</evidence>
<organism evidence="4 5">
    <name type="scientific">Onchocerca volvulus</name>
    <dbReference type="NCBI Taxonomy" id="6282"/>
    <lineage>
        <taxon>Eukaryota</taxon>
        <taxon>Metazoa</taxon>
        <taxon>Ecdysozoa</taxon>
        <taxon>Nematoda</taxon>
        <taxon>Chromadorea</taxon>
        <taxon>Rhabditida</taxon>
        <taxon>Spirurina</taxon>
        <taxon>Spiruromorpha</taxon>
        <taxon>Filarioidea</taxon>
        <taxon>Onchocercidae</taxon>
        <taxon>Onchocerca</taxon>
    </lineage>
</organism>
<dbReference type="EnsemblMetazoa" id="OVOC9862.1">
    <property type="protein sequence ID" value="OVOC9862.1"/>
    <property type="gene ID" value="WBGene00246671"/>
</dbReference>
<comment type="similarity">
    <text evidence="1">Belongs to the insulin family.</text>
</comment>
<feature type="domain" description="Insulin-like" evidence="3">
    <location>
        <begin position="77"/>
        <end position="139"/>
    </location>
</feature>
<reference evidence="4" key="2">
    <citation type="submission" date="2018-02" db="UniProtKB">
        <authorList>
            <consortium name="EnsemblMetazoa"/>
        </authorList>
    </citation>
    <scope>IDENTIFICATION</scope>
</reference>
<dbReference type="CDD" id="cd00101">
    <property type="entry name" value="IlGF_like"/>
    <property type="match status" value="1"/>
</dbReference>
<keyword evidence="5" id="KW-1185">Reference proteome</keyword>
<evidence type="ECO:0000313" key="5">
    <source>
        <dbReference type="Proteomes" id="UP000024404"/>
    </source>
</evidence>
<dbReference type="PROSITE" id="PS00262">
    <property type="entry name" value="INSULIN"/>
    <property type="match status" value="1"/>
</dbReference>
<evidence type="ECO:0000313" key="4">
    <source>
        <dbReference type="EnsemblMetazoa" id="OVOC9862.2"/>
    </source>
</evidence>
<dbReference type="GO" id="GO:0005179">
    <property type="term" value="F:hormone activity"/>
    <property type="evidence" value="ECO:0007669"/>
    <property type="project" value="InterPro"/>
</dbReference>